<dbReference type="InterPro" id="IPR014718">
    <property type="entry name" value="GH-type_carb-bd"/>
</dbReference>
<dbReference type="Pfam" id="PF17678">
    <property type="entry name" value="Glyco_hydro_92N"/>
    <property type="match status" value="1"/>
</dbReference>
<comment type="cofactor">
    <cofactor evidence="1">
        <name>Ca(2+)</name>
        <dbReference type="ChEBI" id="CHEBI:29108"/>
    </cofactor>
</comment>
<dbReference type="GO" id="GO:0030246">
    <property type="term" value="F:carbohydrate binding"/>
    <property type="evidence" value="ECO:0007669"/>
    <property type="project" value="InterPro"/>
</dbReference>
<dbReference type="NCBIfam" id="TIGR01180">
    <property type="entry name" value="aman2_put"/>
    <property type="match status" value="1"/>
</dbReference>
<dbReference type="InterPro" id="IPR012939">
    <property type="entry name" value="Glyco_hydro_92"/>
</dbReference>
<keyword evidence="4" id="KW-0732">Signal</keyword>
<dbReference type="Gene3D" id="3.30.2080.10">
    <property type="entry name" value="GH92 mannosidase domain"/>
    <property type="match status" value="1"/>
</dbReference>
<evidence type="ECO:0000256" key="3">
    <source>
        <dbReference type="ARBA" id="ARBA00022837"/>
    </source>
</evidence>
<evidence type="ECO:0000256" key="4">
    <source>
        <dbReference type="SAM" id="SignalP"/>
    </source>
</evidence>
<organism evidence="7 8">
    <name type="scientific">Tangfeifania diversioriginum</name>
    <dbReference type="NCBI Taxonomy" id="1168035"/>
    <lineage>
        <taxon>Bacteria</taxon>
        <taxon>Pseudomonadati</taxon>
        <taxon>Bacteroidota</taxon>
        <taxon>Bacteroidia</taxon>
        <taxon>Marinilabiliales</taxon>
        <taxon>Prolixibacteraceae</taxon>
        <taxon>Tangfeifania</taxon>
    </lineage>
</organism>
<evidence type="ECO:0000313" key="7">
    <source>
        <dbReference type="EMBL" id="SHI79929.1"/>
    </source>
</evidence>
<feature type="signal peptide" evidence="4">
    <location>
        <begin position="1"/>
        <end position="24"/>
    </location>
</feature>
<protein>
    <submittedName>
        <fullName evidence="7">Alpha-1,2-mannosidase, putative</fullName>
    </submittedName>
</protein>
<name>A0A1M6E3H0_9BACT</name>
<dbReference type="GO" id="GO:0005975">
    <property type="term" value="P:carbohydrate metabolic process"/>
    <property type="evidence" value="ECO:0007669"/>
    <property type="project" value="InterPro"/>
</dbReference>
<dbReference type="PANTHER" id="PTHR12143:SF39">
    <property type="entry name" value="SECRETED PROTEIN"/>
    <property type="match status" value="1"/>
</dbReference>
<dbReference type="STRING" id="1168035.SAMN05444280_10644"/>
<dbReference type="PROSITE" id="PS51257">
    <property type="entry name" value="PROKAR_LIPOPROTEIN"/>
    <property type="match status" value="1"/>
</dbReference>
<dbReference type="InterPro" id="IPR050883">
    <property type="entry name" value="PNGase"/>
</dbReference>
<accession>A0A1M6E3H0</accession>
<dbReference type="GO" id="GO:0006516">
    <property type="term" value="P:glycoprotein catabolic process"/>
    <property type="evidence" value="ECO:0007669"/>
    <property type="project" value="TreeGrafter"/>
</dbReference>
<dbReference type="Proteomes" id="UP000184050">
    <property type="component" value="Unassembled WGS sequence"/>
</dbReference>
<dbReference type="Gene3D" id="2.70.98.10">
    <property type="match status" value="1"/>
</dbReference>
<dbReference type="Gene3D" id="1.20.1610.10">
    <property type="entry name" value="alpha-1,2-mannosidases domains"/>
    <property type="match status" value="1"/>
</dbReference>
<keyword evidence="8" id="KW-1185">Reference proteome</keyword>
<dbReference type="SUPFAM" id="SSF48208">
    <property type="entry name" value="Six-hairpin glycosidases"/>
    <property type="match status" value="1"/>
</dbReference>
<keyword evidence="3" id="KW-0106">Calcium</keyword>
<dbReference type="InterPro" id="IPR005887">
    <property type="entry name" value="GH92_a_mannosidase_put"/>
</dbReference>
<dbReference type="Gene3D" id="1.20.1050.60">
    <property type="entry name" value="alpha-1,2-mannosidase"/>
    <property type="match status" value="1"/>
</dbReference>
<reference evidence="7 8" key="1">
    <citation type="submission" date="2016-11" db="EMBL/GenBank/DDBJ databases">
        <authorList>
            <person name="Jaros S."/>
            <person name="Januszkiewicz K."/>
            <person name="Wedrychowicz H."/>
        </authorList>
    </citation>
    <scope>NUCLEOTIDE SEQUENCE [LARGE SCALE GENOMIC DNA]</scope>
    <source>
        <strain evidence="7 8">DSM 27063</strain>
    </source>
</reference>
<proteinExistence type="predicted"/>
<dbReference type="Pfam" id="PF07971">
    <property type="entry name" value="Glyco_hydro_92"/>
    <property type="match status" value="1"/>
</dbReference>
<comment type="subunit">
    <text evidence="2">Monomer.</text>
</comment>
<evidence type="ECO:0000259" key="6">
    <source>
        <dbReference type="Pfam" id="PF17678"/>
    </source>
</evidence>
<evidence type="ECO:0000313" key="8">
    <source>
        <dbReference type="Proteomes" id="UP000184050"/>
    </source>
</evidence>
<dbReference type="PANTHER" id="PTHR12143">
    <property type="entry name" value="PEPTIDE N-GLYCANASE PNGASE -RELATED"/>
    <property type="match status" value="1"/>
</dbReference>
<dbReference type="AlphaFoldDB" id="A0A1M6E3H0"/>
<evidence type="ECO:0000256" key="2">
    <source>
        <dbReference type="ARBA" id="ARBA00011245"/>
    </source>
</evidence>
<dbReference type="EMBL" id="FQZE01000006">
    <property type="protein sequence ID" value="SHI79929.1"/>
    <property type="molecule type" value="Genomic_DNA"/>
</dbReference>
<feature type="domain" description="Glycosyl hydrolase family 92" evidence="5">
    <location>
        <begin position="281"/>
        <end position="785"/>
    </location>
</feature>
<dbReference type="InterPro" id="IPR008928">
    <property type="entry name" value="6-hairpin_glycosidase_sf"/>
</dbReference>
<gene>
    <name evidence="7" type="ORF">SAMN05444280_10644</name>
</gene>
<feature type="chain" id="PRO_5012500230" evidence="4">
    <location>
        <begin position="25"/>
        <end position="797"/>
    </location>
</feature>
<evidence type="ECO:0000256" key="1">
    <source>
        <dbReference type="ARBA" id="ARBA00001913"/>
    </source>
</evidence>
<feature type="domain" description="Glycosyl hydrolase family 92 N-terminal" evidence="6">
    <location>
        <begin position="39"/>
        <end position="275"/>
    </location>
</feature>
<dbReference type="GO" id="GO:0000224">
    <property type="term" value="F:peptide-N4-(N-acetyl-beta-glucosaminyl)asparagine amidase activity"/>
    <property type="evidence" value="ECO:0007669"/>
    <property type="project" value="TreeGrafter"/>
</dbReference>
<evidence type="ECO:0000259" key="5">
    <source>
        <dbReference type="Pfam" id="PF07971"/>
    </source>
</evidence>
<sequence>MKSNFRFMRTGILFYIILVFSGCASDTSETKTKPDFTRLVDPLIDTHQSRFDYFASATVPFGMVALSPDTKHGDLWNSGYLYDDKYILNFSHIHNAQTAGIPVMPVTGPCKGNLGIKASKSRFSHEKETVKPGYHKVVLEDYGVTAELTATCRVGMHRYVFPQSEEAHVLFDLGAPVGPTKMLYSWARKSNENEIEGYSVMAPTFRRKKPFMVHFVARFSKPFDEFAGWQKPENSDTNILVEPEENIVKGKGSGVYVSYNNLQDGEEILMKVGISYVSISNARLNMETELAHWDFNRVVEEADTKWNEYLGRIGVKGGTHEQQVKLYTDLMHTTSKRISNDVDGSYSDWTGPQPVIRRLPVDKNGRPERQFFDGDGLWGSQWNLNILWSLIYPEYGNWMAETFLEYYKNAGMMSRCSWGGNYSYVMVGDHSTPLLAALMSTGRATFDQQMAYTASKKNAFPGGIRDRAGYESGANPSGGGIDWYIDLGYVPVEIADRGAGYHRGGTAMTLEYAYQDWCIATMAMLLGKNVEAEMFLDRSENWRNVLDTETGWARPRHESGKWMDGFAPVSLNSRFSAPGFIEGNSATYSFYVPQNISGLIEEMGDRDKFIEKLDSSFTKAQPYRFITPHGEHGTGWVDYENQPSCSMAHLFSHAGAPWKTQYWVNQVKKISYGGTDPYSGYNGDEDQGQLGALGVLMAIGLFDVQGCVGKDPTLEITSPLFDKITLSFPSTTDRKQFNSFEIITSRKNQDDIYIQKAWLNGEEWNDFQFPVSVFLEGGKLELELGAEPNKKWGLKQN</sequence>
<dbReference type="GO" id="GO:0005829">
    <property type="term" value="C:cytosol"/>
    <property type="evidence" value="ECO:0007669"/>
    <property type="project" value="TreeGrafter"/>
</dbReference>
<dbReference type="InterPro" id="IPR041371">
    <property type="entry name" value="GH92_N"/>
</dbReference>